<comment type="caution">
    <text evidence="1">The sequence shown here is derived from an EMBL/GenBank/DDBJ whole genome shotgun (WGS) entry which is preliminary data.</text>
</comment>
<gene>
    <name evidence="1" type="ORF">L1987_83129</name>
</gene>
<evidence type="ECO:0000313" key="1">
    <source>
        <dbReference type="EMBL" id="KAI3682830.1"/>
    </source>
</evidence>
<accession>A0ACB8YBL3</accession>
<dbReference type="EMBL" id="CM042045">
    <property type="protein sequence ID" value="KAI3682830.1"/>
    <property type="molecule type" value="Genomic_DNA"/>
</dbReference>
<organism evidence="1 2">
    <name type="scientific">Smallanthus sonchifolius</name>
    <dbReference type="NCBI Taxonomy" id="185202"/>
    <lineage>
        <taxon>Eukaryota</taxon>
        <taxon>Viridiplantae</taxon>
        <taxon>Streptophyta</taxon>
        <taxon>Embryophyta</taxon>
        <taxon>Tracheophyta</taxon>
        <taxon>Spermatophyta</taxon>
        <taxon>Magnoliopsida</taxon>
        <taxon>eudicotyledons</taxon>
        <taxon>Gunneridae</taxon>
        <taxon>Pentapetalae</taxon>
        <taxon>asterids</taxon>
        <taxon>campanulids</taxon>
        <taxon>Asterales</taxon>
        <taxon>Asteraceae</taxon>
        <taxon>Asteroideae</taxon>
        <taxon>Heliantheae alliance</taxon>
        <taxon>Millerieae</taxon>
        <taxon>Smallanthus</taxon>
    </lineage>
</organism>
<name>A0ACB8YBL3_9ASTR</name>
<dbReference type="Proteomes" id="UP001056120">
    <property type="component" value="Linkage Group LG28"/>
</dbReference>
<evidence type="ECO:0000313" key="2">
    <source>
        <dbReference type="Proteomes" id="UP001056120"/>
    </source>
</evidence>
<proteinExistence type="predicted"/>
<reference evidence="1 2" key="2">
    <citation type="journal article" date="2022" name="Mol. Ecol. Resour.">
        <title>The genomes of chicory, endive, great burdock and yacon provide insights into Asteraceae paleo-polyploidization history and plant inulin production.</title>
        <authorList>
            <person name="Fan W."/>
            <person name="Wang S."/>
            <person name="Wang H."/>
            <person name="Wang A."/>
            <person name="Jiang F."/>
            <person name="Liu H."/>
            <person name="Zhao H."/>
            <person name="Xu D."/>
            <person name="Zhang Y."/>
        </authorList>
    </citation>
    <scope>NUCLEOTIDE SEQUENCE [LARGE SCALE GENOMIC DNA]</scope>
    <source>
        <strain evidence="2">cv. Yunnan</strain>
        <tissue evidence="1">Leaves</tissue>
    </source>
</reference>
<keyword evidence="2" id="KW-1185">Reference proteome</keyword>
<protein>
    <submittedName>
        <fullName evidence="1">Uncharacterized protein</fullName>
    </submittedName>
</protein>
<reference evidence="2" key="1">
    <citation type="journal article" date="2022" name="Mol. Ecol. Resour.">
        <title>The genomes of chicory, endive, great burdock and yacon provide insights into Asteraceae palaeo-polyploidization history and plant inulin production.</title>
        <authorList>
            <person name="Fan W."/>
            <person name="Wang S."/>
            <person name="Wang H."/>
            <person name="Wang A."/>
            <person name="Jiang F."/>
            <person name="Liu H."/>
            <person name="Zhao H."/>
            <person name="Xu D."/>
            <person name="Zhang Y."/>
        </authorList>
    </citation>
    <scope>NUCLEOTIDE SEQUENCE [LARGE SCALE GENOMIC DNA]</scope>
    <source>
        <strain evidence="2">cv. Yunnan</strain>
    </source>
</reference>
<sequence>MMMEPDDSDNTNQPSVAKPPEIFSPCVIVSASRCWLARYDESMKFIECSRHFSTYKSQLARECSDEC</sequence>